<dbReference type="GO" id="GO:0006508">
    <property type="term" value="P:proteolysis"/>
    <property type="evidence" value="ECO:0007669"/>
    <property type="project" value="UniProtKB-KW"/>
</dbReference>
<dbReference type="Proteomes" id="UP000064201">
    <property type="component" value="Chromosome"/>
</dbReference>
<evidence type="ECO:0000256" key="1">
    <source>
        <dbReference type="ARBA" id="ARBA00010541"/>
    </source>
</evidence>
<dbReference type="Pfam" id="PF13365">
    <property type="entry name" value="Trypsin_2"/>
    <property type="match status" value="1"/>
</dbReference>
<dbReference type="STRING" id="106634.TVD_02080"/>
<dbReference type="InterPro" id="IPR009003">
    <property type="entry name" value="Peptidase_S1_PA"/>
</dbReference>
<protein>
    <submittedName>
        <fullName evidence="6">Alginate regulatory protein</fullName>
    </submittedName>
</protein>
<keyword evidence="2" id="KW-0645">Protease</keyword>
<dbReference type="SMART" id="SM00228">
    <property type="entry name" value="PDZ"/>
    <property type="match status" value="1"/>
</dbReference>
<evidence type="ECO:0000313" key="7">
    <source>
        <dbReference type="Proteomes" id="UP000064201"/>
    </source>
</evidence>
<dbReference type="SUPFAM" id="SSF50156">
    <property type="entry name" value="PDZ domain-like"/>
    <property type="match status" value="1"/>
</dbReference>
<dbReference type="InterPro" id="IPR051201">
    <property type="entry name" value="Chloro_Bact_Ser_Proteases"/>
</dbReference>
<keyword evidence="7" id="KW-1185">Reference proteome</keyword>
<dbReference type="PANTHER" id="PTHR43343:SF3">
    <property type="entry name" value="PROTEASE DO-LIKE 8, CHLOROPLASTIC"/>
    <property type="match status" value="1"/>
</dbReference>
<proteinExistence type="inferred from homology"/>
<dbReference type="KEGG" id="tvr:TVD_02080"/>
<reference evidence="6 7" key="1">
    <citation type="submission" date="2015-04" db="EMBL/GenBank/DDBJ databases">
        <title>Complete Sequence for the Genome of the Thioalkalivibrio versutus D301.</title>
        <authorList>
            <person name="Mu T."/>
            <person name="Zhou J."/>
            <person name="Xu X."/>
        </authorList>
    </citation>
    <scope>NUCLEOTIDE SEQUENCE [LARGE SCALE GENOMIC DNA]</scope>
    <source>
        <strain evidence="6 7">D301</strain>
    </source>
</reference>
<evidence type="ECO:0000313" key="6">
    <source>
        <dbReference type="EMBL" id="AKJ94235.1"/>
    </source>
</evidence>
<dbReference type="InterPro" id="IPR036034">
    <property type="entry name" value="PDZ_sf"/>
</dbReference>
<dbReference type="EMBL" id="CP011367">
    <property type="protein sequence ID" value="AKJ94235.1"/>
    <property type="molecule type" value="Genomic_DNA"/>
</dbReference>
<dbReference type="PATRIC" id="fig|106634.4.peg.422"/>
<comment type="similarity">
    <text evidence="1">Belongs to the peptidase S1C family.</text>
</comment>
<evidence type="ECO:0000259" key="5">
    <source>
        <dbReference type="PROSITE" id="PS50106"/>
    </source>
</evidence>
<evidence type="ECO:0000256" key="3">
    <source>
        <dbReference type="ARBA" id="ARBA00022801"/>
    </source>
</evidence>
<dbReference type="Gene3D" id="2.40.10.120">
    <property type="match status" value="1"/>
</dbReference>
<gene>
    <name evidence="6" type="ORF">TVD_02080</name>
</gene>
<organism evidence="6 7">
    <name type="scientific">Thioalkalivibrio versutus</name>
    <dbReference type="NCBI Taxonomy" id="106634"/>
    <lineage>
        <taxon>Bacteria</taxon>
        <taxon>Pseudomonadati</taxon>
        <taxon>Pseudomonadota</taxon>
        <taxon>Gammaproteobacteria</taxon>
        <taxon>Chromatiales</taxon>
        <taxon>Ectothiorhodospiraceae</taxon>
        <taxon>Thioalkalivibrio</taxon>
    </lineage>
</organism>
<dbReference type="PANTHER" id="PTHR43343">
    <property type="entry name" value="PEPTIDASE S12"/>
    <property type="match status" value="1"/>
</dbReference>
<accession>A0A0G3FZ54</accession>
<sequence length="380" mass="39613">MIRYIRHMVNFSRFLLQAALTGIALAVVIAVFFPEILGRGDPGAELRVAPPVAAPAATGAPASYADGVRRAAPAVVNIMTSRTIDRPSGFGLHEFFGQQLPPGEQEQSSLGSGVIMTDQGHVLTNHHVIEEADAIAIVLPGGEAHPAEIIGIDADTDLAVLRVRVPDLAVATVGHSSDLQVGDVVLAIGNPFGVGQTVTQGIVSATGRNQLGINTFEDFIQTDAAINPGNSGGALINARGEVIGINTAIFSRSGGSHGIGFAIPVDLARSVMTDIIEQGFVARGWLGIEVQAMNRELAESFGLDAPRGVLVAGILREGPAEDAGIRPGDVITHLDDSSVNTPREALNAIARTAPGATLDIRIQREGEDIELSATVVQRPI</sequence>
<keyword evidence="3" id="KW-0378">Hydrolase</keyword>
<evidence type="ECO:0000256" key="2">
    <source>
        <dbReference type="ARBA" id="ARBA00022670"/>
    </source>
</evidence>
<name>A0A0G3FZ54_9GAMM</name>
<dbReference type="AlphaFoldDB" id="A0A0G3FZ54"/>
<keyword evidence="4" id="KW-0720">Serine protease</keyword>
<dbReference type="PROSITE" id="PS50106">
    <property type="entry name" value="PDZ"/>
    <property type="match status" value="1"/>
</dbReference>
<dbReference type="GO" id="GO:0004252">
    <property type="term" value="F:serine-type endopeptidase activity"/>
    <property type="evidence" value="ECO:0007669"/>
    <property type="project" value="InterPro"/>
</dbReference>
<dbReference type="Gene3D" id="2.30.42.10">
    <property type="match status" value="1"/>
</dbReference>
<dbReference type="FunFam" id="2.40.10.10:FF:000001">
    <property type="entry name" value="Periplasmic serine protease DegS"/>
    <property type="match status" value="1"/>
</dbReference>
<dbReference type="InterPro" id="IPR001940">
    <property type="entry name" value="Peptidase_S1C"/>
</dbReference>
<dbReference type="Pfam" id="PF13180">
    <property type="entry name" value="PDZ_2"/>
    <property type="match status" value="1"/>
</dbReference>
<dbReference type="SUPFAM" id="SSF50494">
    <property type="entry name" value="Trypsin-like serine proteases"/>
    <property type="match status" value="1"/>
</dbReference>
<dbReference type="InterPro" id="IPR001478">
    <property type="entry name" value="PDZ"/>
</dbReference>
<dbReference type="CDD" id="cd10839">
    <property type="entry name" value="cpPDZ1_DegP-like"/>
    <property type="match status" value="1"/>
</dbReference>
<evidence type="ECO:0000256" key="4">
    <source>
        <dbReference type="ARBA" id="ARBA00022825"/>
    </source>
</evidence>
<dbReference type="PRINTS" id="PR00834">
    <property type="entry name" value="PROTEASES2C"/>
</dbReference>
<feature type="domain" description="PDZ" evidence="5">
    <location>
        <begin position="264"/>
        <end position="364"/>
    </location>
</feature>